<gene>
    <name evidence="2" type="ORF">PoB_005389100</name>
</gene>
<protein>
    <submittedName>
        <fullName evidence="2">Uncharacterized protein</fullName>
    </submittedName>
</protein>
<evidence type="ECO:0000313" key="3">
    <source>
        <dbReference type="Proteomes" id="UP000735302"/>
    </source>
</evidence>
<name>A0AAV4BW27_9GAST</name>
<comment type="caution">
    <text evidence="2">The sequence shown here is derived from an EMBL/GenBank/DDBJ whole genome shotgun (WGS) entry which is preliminary data.</text>
</comment>
<proteinExistence type="predicted"/>
<reference evidence="2 3" key="1">
    <citation type="journal article" date="2021" name="Elife">
        <title>Chloroplast acquisition without the gene transfer in kleptoplastic sea slugs, Plakobranchus ocellatus.</title>
        <authorList>
            <person name="Maeda T."/>
            <person name="Takahashi S."/>
            <person name="Yoshida T."/>
            <person name="Shimamura S."/>
            <person name="Takaki Y."/>
            <person name="Nagai Y."/>
            <person name="Toyoda A."/>
            <person name="Suzuki Y."/>
            <person name="Arimoto A."/>
            <person name="Ishii H."/>
            <person name="Satoh N."/>
            <person name="Nishiyama T."/>
            <person name="Hasebe M."/>
            <person name="Maruyama T."/>
            <person name="Minagawa J."/>
            <person name="Obokata J."/>
            <person name="Shigenobu S."/>
        </authorList>
    </citation>
    <scope>NUCLEOTIDE SEQUENCE [LARGE SCALE GENOMIC DNA]</scope>
</reference>
<dbReference type="Proteomes" id="UP000735302">
    <property type="component" value="Unassembled WGS sequence"/>
</dbReference>
<feature type="compositionally biased region" description="Acidic residues" evidence="1">
    <location>
        <begin position="171"/>
        <end position="180"/>
    </location>
</feature>
<keyword evidence="3" id="KW-1185">Reference proteome</keyword>
<feature type="region of interest" description="Disordered" evidence="1">
    <location>
        <begin position="158"/>
        <end position="180"/>
    </location>
</feature>
<sequence length="180" mass="19317">MATQEHKQRTSKGVIQSLSSAEQKELEDNTCISDPKSCLSRPTSLPTPPTAAPLGSAEVNLLYKDACSPGTSTGTRGSPRARSSSHTGDQVKKNAHAGKGGKGKGKESKDRTKDIDNKDVGKALASIQEQVKALMALVPMVQEMKSAYDGYVEATNDEHDNMEDTHIQINSEEEDNGDDM</sequence>
<feature type="compositionally biased region" description="Polar residues" evidence="1">
    <location>
        <begin position="69"/>
        <end position="88"/>
    </location>
</feature>
<dbReference type="AlphaFoldDB" id="A0AAV4BW27"/>
<feature type="region of interest" description="Disordered" evidence="1">
    <location>
        <begin position="1"/>
        <end position="118"/>
    </location>
</feature>
<feature type="compositionally biased region" description="Polar residues" evidence="1">
    <location>
        <begin position="11"/>
        <end position="21"/>
    </location>
</feature>
<organism evidence="2 3">
    <name type="scientific">Plakobranchus ocellatus</name>
    <dbReference type="NCBI Taxonomy" id="259542"/>
    <lineage>
        <taxon>Eukaryota</taxon>
        <taxon>Metazoa</taxon>
        <taxon>Spiralia</taxon>
        <taxon>Lophotrochozoa</taxon>
        <taxon>Mollusca</taxon>
        <taxon>Gastropoda</taxon>
        <taxon>Heterobranchia</taxon>
        <taxon>Euthyneura</taxon>
        <taxon>Panpulmonata</taxon>
        <taxon>Sacoglossa</taxon>
        <taxon>Placobranchoidea</taxon>
        <taxon>Plakobranchidae</taxon>
        <taxon>Plakobranchus</taxon>
    </lineage>
</organism>
<accession>A0AAV4BW27</accession>
<dbReference type="EMBL" id="BLXT01005922">
    <property type="protein sequence ID" value="GFO27386.1"/>
    <property type="molecule type" value="Genomic_DNA"/>
</dbReference>
<feature type="compositionally biased region" description="Basic and acidic residues" evidence="1">
    <location>
        <begin position="104"/>
        <end position="118"/>
    </location>
</feature>
<evidence type="ECO:0000313" key="2">
    <source>
        <dbReference type="EMBL" id="GFO27386.1"/>
    </source>
</evidence>
<evidence type="ECO:0000256" key="1">
    <source>
        <dbReference type="SAM" id="MobiDB-lite"/>
    </source>
</evidence>
<feature type="compositionally biased region" description="Basic residues" evidence="1">
    <location>
        <begin position="93"/>
        <end position="103"/>
    </location>
</feature>